<dbReference type="EC" id="4.3.2.7" evidence="1"/>
<dbReference type="HOGENOM" id="CLU_070703_0_0_1"/>
<dbReference type="GO" id="GO:0003839">
    <property type="term" value="F:gamma-glutamylcyclotransferase activity"/>
    <property type="evidence" value="ECO:0007669"/>
    <property type="project" value="EnsemblFungi"/>
</dbReference>
<dbReference type="VEuPathDB" id="FungiDB:DEHA2F05962g"/>
<dbReference type="STRING" id="284592.Q6BMF2"/>
<dbReference type="OrthoDB" id="1933483at2759"/>
<dbReference type="PANTHER" id="PTHR12192:SF2">
    <property type="entry name" value="GLUTATHIONE-SPECIFIC GAMMA-GLUTAMYLCYCLOTRANSFERASE 2"/>
    <property type="match status" value="1"/>
</dbReference>
<dbReference type="GO" id="GO:0061928">
    <property type="term" value="F:glutathione specific gamma-glutamylcyclotransferase activity"/>
    <property type="evidence" value="ECO:0007669"/>
    <property type="project" value="UniProtKB-EC"/>
</dbReference>
<keyword evidence="4" id="KW-1185">Reference proteome</keyword>
<dbReference type="Proteomes" id="UP000000599">
    <property type="component" value="Chromosome F"/>
</dbReference>
<reference evidence="3 4" key="1">
    <citation type="journal article" date="2004" name="Nature">
        <title>Genome evolution in yeasts.</title>
        <authorList>
            <consortium name="Genolevures"/>
            <person name="Dujon B."/>
            <person name="Sherman D."/>
            <person name="Fischer G."/>
            <person name="Durrens P."/>
            <person name="Casaregola S."/>
            <person name="Lafontaine I."/>
            <person name="de Montigny J."/>
            <person name="Marck C."/>
            <person name="Neuveglise C."/>
            <person name="Talla E."/>
            <person name="Goffard N."/>
            <person name="Frangeul L."/>
            <person name="Aigle M."/>
            <person name="Anthouard V."/>
            <person name="Babour A."/>
            <person name="Barbe V."/>
            <person name="Barnay S."/>
            <person name="Blanchin S."/>
            <person name="Beckerich J.M."/>
            <person name="Beyne E."/>
            <person name="Bleykasten C."/>
            <person name="Boisrame A."/>
            <person name="Boyer J."/>
            <person name="Cattolico L."/>
            <person name="Confanioleri F."/>
            <person name="de Daruvar A."/>
            <person name="Despons L."/>
            <person name="Fabre E."/>
            <person name="Fairhead C."/>
            <person name="Ferry-Dumazet H."/>
            <person name="Groppi A."/>
            <person name="Hantraye F."/>
            <person name="Hennequin C."/>
            <person name="Jauniaux N."/>
            <person name="Joyet P."/>
            <person name="Kachouri R."/>
            <person name="Kerrest A."/>
            <person name="Koszul R."/>
            <person name="Lemaire M."/>
            <person name="Lesur I."/>
            <person name="Ma L."/>
            <person name="Muller H."/>
            <person name="Nicaud J.M."/>
            <person name="Nikolski M."/>
            <person name="Oztas S."/>
            <person name="Ozier-Kalogeropoulos O."/>
            <person name="Pellenz S."/>
            <person name="Potier S."/>
            <person name="Richard G.F."/>
            <person name="Straub M.L."/>
            <person name="Suleau A."/>
            <person name="Swennene D."/>
            <person name="Tekaia F."/>
            <person name="Wesolowski-Louvel M."/>
            <person name="Westhof E."/>
            <person name="Wirth B."/>
            <person name="Zeniou-Meyer M."/>
            <person name="Zivanovic I."/>
            <person name="Bolotin-Fukuhara M."/>
            <person name="Thierry A."/>
            <person name="Bouchier C."/>
            <person name="Caudron B."/>
            <person name="Scarpelli C."/>
            <person name="Gaillardin C."/>
            <person name="Weissenbach J."/>
            <person name="Wincker P."/>
            <person name="Souciet J.L."/>
        </authorList>
    </citation>
    <scope>NUCLEOTIDE SEQUENCE [LARGE SCALE GENOMIC DNA]</scope>
    <source>
        <strain evidence="4">ATCC 36239 / CBS 767 / BCRC 21394 / JCM 1990 / NBRC 0083 / IGC 2968</strain>
    </source>
</reference>
<dbReference type="EMBL" id="CR382138">
    <property type="protein sequence ID" value="CAG88946.1"/>
    <property type="molecule type" value="Genomic_DNA"/>
</dbReference>
<name>Q6BMF2_DEBHA</name>
<organism evidence="3 4">
    <name type="scientific">Debaryomyces hansenii (strain ATCC 36239 / CBS 767 / BCRC 21394 / JCM 1990 / NBRC 0083 / IGC 2968)</name>
    <name type="common">Yeast</name>
    <name type="synonym">Torulaspora hansenii</name>
    <dbReference type="NCBI Taxonomy" id="284592"/>
    <lineage>
        <taxon>Eukaryota</taxon>
        <taxon>Fungi</taxon>
        <taxon>Dikarya</taxon>
        <taxon>Ascomycota</taxon>
        <taxon>Saccharomycotina</taxon>
        <taxon>Pichiomycetes</taxon>
        <taxon>Debaryomycetaceae</taxon>
        <taxon>Debaryomyces</taxon>
    </lineage>
</organism>
<sequence length="261" mass="29869">MTNNEIPKPSGEGMWVIGYGSLIFKPLPYYQFKVSGYLKGFIRRFWQSSSDHRGTPEAPGRVVTLVSLDDLKKNRKFHNDIHMYEAGDKYQETDLLSRTNSSADLGKEDIHDITHNISKLEEDDLKVWGCAYYVGPDDVAKVKDYLDIREKNGYTTHKVPFHVLNVCDDSENAKEVMQNIPKNKNGDYIIESLIYIGTTDNVSFVGPEDIEKTGEKIRTSRGPSGENSEYLIELCKAVRHLDDEGRSRDYYLEDLVKFVEL</sequence>
<dbReference type="GO" id="GO:0006751">
    <property type="term" value="P:glutathione catabolic process"/>
    <property type="evidence" value="ECO:0007669"/>
    <property type="project" value="EnsemblFungi"/>
</dbReference>
<dbReference type="RefSeq" id="XP_460619.1">
    <property type="nucleotide sequence ID" value="XM_460619.1"/>
</dbReference>
<gene>
    <name evidence="3" type="ordered locus">DEHA2F05962g</name>
</gene>
<evidence type="ECO:0000256" key="2">
    <source>
        <dbReference type="ARBA" id="ARBA00023239"/>
    </source>
</evidence>
<evidence type="ECO:0000256" key="1">
    <source>
        <dbReference type="ARBA" id="ARBA00012344"/>
    </source>
</evidence>
<accession>Q6BMF2</accession>
<proteinExistence type="predicted"/>
<dbReference type="OMA" id="WIFGYGE"/>
<dbReference type="GO" id="GO:0005737">
    <property type="term" value="C:cytoplasm"/>
    <property type="evidence" value="ECO:0007669"/>
    <property type="project" value="TreeGrafter"/>
</dbReference>
<dbReference type="eggNOG" id="KOG3182">
    <property type="taxonomic scope" value="Eukaryota"/>
</dbReference>
<dbReference type="InterPro" id="IPR013024">
    <property type="entry name" value="GGCT-like"/>
</dbReference>
<dbReference type="KEGG" id="dha:DEHA2F05962g"/>
<evidence type="ECO:0000313" key="4">
    <source>
        <dbReference type="Proteomes" id="UP000000599"/>
    </source>
</evidence>
<dbReference type="PANTHER" id="PTHR12192">
    <property type="entry name" value="CATION TRANSPORT PROTEIN CHAC-RELATED"/>
    <property type="match status" value="1"/>
</dbReference>
<keyword evidence="2" id="KW-0456">Lyase</keyword>
<dbReference type="CDD" id="cd06661">
    <property type="entry name" value="GGCT_like"/>
    <property type="match status" value="1"/>
</dbReference>
<dbReference type="FunCoup" id="Q6BMF2">
    <property type="interactions" value="345"/>
</dbReference>
<dbReference type="InParanoid" id="Q6BMF2"/>
<evidence type="ECO:0000313" key="3">
    <source>
        <dbReference type="EMBL" id="CAG88946.1"/>
    </source>
</evidence>
<protein>
    <recommendedName>
        <fullName evidence="1">glutathione-specific gamma-glutamylcyclotransferase</fullName>
        <ecNumber evidence="1">4.3.2.7</ecNumber>
    </recommendedName>
</protein>
<dbReference type="AlphaFoldDB" id="Q6BMF2"/>
<dbReference type="GeneID" id="2903395"/>
<dbReference type="InterPro" id="IPR006840">
    <property type="entry name" value="ChaC"/>
</dbReference>
<dbReference type="Pfam" id="PF04752">
    <property type="entry name" value="ChaC"/>
    <property type="match status" value="1"/>
</dbReference>